<reference evidence="4" key="1">
    <citation type="journal article" date="2019" name="Int. J. Syst. Evol. Microbiol.">
        <title>The Global Catalogue of Microorganisms (GCM) 10K type strain sequencing project: providing services to taxonomists for standard genome sequencing and annotation.</title>
        <authorList>
            <consortium name="The Broad Institute Genomics Platform"/>
            <consortium name="The Broad Institute Genome Sequencing Center for Infectious Disease"/>
            <person name="Wu L."/>
            <person name="Ma J."/>
        </authorList>
    </citation>
    <scope>NUCLEOTIDE SEQUENCE [LARGE SCALE GENOMIC DNA]</scope>
    <source>
        <strain evidence="4">TISTR 1906</strain>
    </source>
</reference>
<keyword evidence="4" id="KW-1185">Reference proteome</keyword>
<evidence type="ECO:0000313" key="4">
    <source>
        <dbReference type="Proteomes" id="UP001597463"/>
    </source>
</evidence>
<feature type="transmembrane region" description="Helical" evidence="1">
    <location>
        <begin position="41"/>
        <end position="59"/>
    </location>
</feature>
<dbReference type="RefSeq" id="WP_066478212.1">
    <property type="nucleotide sequence ID" value="NZ_BCNT01000008.1"/>
</dbReference>
<protein>
    <submittedName>
        <fullName evidence="3">Major capsid protein</fullName>
    </submittedName>
</protein>
<name>A0ABW5UP52_9BURK</name>
<feature type="chain" id="PRO_5045773103" evidence="2">
    <location>
        <begin position="26"/>
        <end position="69"/>
    </location>
</feature>
<proteinExistence type="predicted"/>
<dbReference type="EMBL" id="JBHUMV010000006">
    <property type="protein sequence ID" value="MFD2755178.1"/>
    <property type="molecule type" value="Genomic_DNA"/>
</dbReference>
<dbReference type="InterPro" id="IPR008020">
    <property type="entry name" value="G8P"/>
</dbReference>
<keyword evidence="1" id="KW-1133">Transmembrane helix</keyword>
<dbReference type="Proteomes" id="UP001597463">
    <property type="component" value="Unassembled WGS sequence"/>
</dbReference>
<gene>
    <name evidence="3" type="ORF">ACFSW6_13860</name>
</gene>
<feature type="signal peptide" evidence="2">
    <location>
        <begin position="1"/>
        <end position="25"/>
    </location>
</feature>
<evidence type="ECO:0000313" key="3">
    <source>
        <dbReference type="EMBL" id="MFD2755178.1"/>
    </source>
</evidence>
<evidence type="ECO:0000256" key="2">
    <source>
        <dbReference type="SAM" id="SignalP"/>
    </source>
</evidence>
<keyword evidence="1" id="KW-0812">Transmembrane</keyword>
<dbReference type="Pfam" id="PF05356">
    <property type="entry name" value="Phage_Coat_B"/>
    <property type="match status" value="1"/>
</dbReference>
<sequence length="69" mass="7056">MFKKIASRIAAASAVLAVTAGQAMAELPTEVSGAVTTYKTDATSAIGMVMGAGVVIWGLKKLGQKMGWL</sequence>
<keyword evidence="2" id="KW-0732">Signal</keyword>
<comment type="caution">
    <text evidence="3">The sequence shown here is derived from an EMBL/GenBank/DDBJ whole genome shotgun (WGS) entry which is preliminary data.</text>
</comment>
<organism evidence="3 4">
    <name type="scientific">Comamonas terrae</name>
    <dbReference type="NCBI Taxonomy" id="673548"/>
    <lineage>
        <taxon>Bacteria</taxon>
        <taxon>Pseudomonadati</taxon>
        <taxon>Pseudomonadota</taxon>
        <taxon>Betaproteobacteria</taxon>
        <taxon>Burkholderiales</taxon>
        <taxon>Comamonadaceae</taxon>
        <taxon>Comamonas</taxon>
    </lineage>
</organism>
<keyword evidence="1" id="KW-0472">Membrane</keyword>
<accession>A0ABW5UP52</accession>
<evidence type="ECO:0000256" key="1">
    <source>
        <dbReference type="SAM" id="Phobius"/>
    </source>
</evidence>